<comment type="caution">
    <text evidence="2">The sequence shown here is derived from an EMBL/GenBank/DDBJ whole genome shotgun (WGS) entry which is preliminary data.</text>
</comment>
<protein>
    <submittedName>
        <fullName evidence="2">Uncharacterized protein</fullName>
    </submittedName>
</protein>
<gene>
    <name evidence="2" type="ORF">JV551A3_V1_1870017</name>
</gene>
<feature type="region of interest" description="Disordered" evidence="1">
    <location>
        <begin position="1"/>
        <end position="24"/>
    </location>
</feature>
<dbReference type="Proteomes" id="UP000294335">
    <property type="component" value="Unassembled WGS sequence"/>
</dbReference>
<accession>A0AAQ1PAC8</accession>
<evidence type="ECO:0000256" key="1">
    <source>
        <dbReference type="SAM" id="MobiDB-lite"/>
    </source>
</evidence>
<reference evidence="2 3" key="1">
    <citation type="submission" date="2018-02" db="EMBL/GenBank/DDBJ databases">
        <authorList>
            <person name="Dubost A."/>
        </authorList>
    </citation>
    <scope>NUCLEOTIDE SEQUENCE [LARGE SCALE GENOMIC DNA]</scope>
    <source>
        <strain evidence="3">JV551A3</strain>
    </source>
</reference>
<evidence type="ECO:0000313" key="3">
    <source>
        <dbReference type="Proteomes" id="UP000294335"/>
    </source>
</evidence>
<proteinExistence type="predicted"/>
<dbReference type="EMBL" id="OPYN01000187">
    <property type="protein sequence ID" value="SPO62816.1"/>
    <property type="molecule type" value="Genomic_DNA"/>
</dbReference>
<keyword evidence="3" id="KW-1185">Reference proteome</keyword>
<name>A0AAQ1PAC8_9PSED</name>
<sequence>MPMPRRMPHCAGLAHKVHRQRQQRWRGSDSSILWHRQQVREVTVDPVGAGLPAKIATRYMAPALPVFAGKPAPTGARAGFQMLSKTVAPAVSLPNQ</sequence>
<evidence type="ECO:0000313" key="2">
    <source>
        <dbReference type="EMBL" id="SPO62816.1"/>
    </source>
</evidence>
<feature type="compositionally biased region" description="Basic residues" evidence="1">
    <location>
        <begin position="15"/>
        <end position="24"/>
    </location>
</feature>
<dbReference type="AlphaFoldDB" id="A0AAQ1PAC8"/>
<organism evidence="2 3">
    <name type="scientific">Pseudomonas inefficax</name>
    <dbReference type="NCBI Taxonomy" id="2078786"/>
    <lineage>
        <taxon>Bacteria</taxon>
        <taxon>Pseudomonadati</taxon>
        <taxon>Pseudomonadota</taxon>
        <taxon>Gammaproteobacteria</taxon>
        <taxon>Pseudomonadales</taxon>
        <taxon>Pseudomonadaceae</taxon>
        <taxon>Pseudomonas</taxon>
    </lineage>
</organism>